<keyword evidence="1" id="KW-0378">Hydrolase</keyword>
<keyword evidence="4" id="KW-1185">Reference proteome</keyword>
<dbReference type="InterPro" id="IPR016291">
    <property type="entry name" value="Isochorismatase"/>
</dbReference>
<evidence type="ECO:0000313" key="4">
    <source>
        <dbReference type="Proteomes" id="UP001617907"/>
    </source>
</evidence>
<evidence type="ECO:0000259" key="2">
    <source>
        <dbReference type="Pfam" id="PF00857"/>
    </source>
</evidence>
<dbReference type="InterPro" id="IPR000868">
    <property type="entry name" value="Isochorismatase-like_dom"/>
</dbReference>
<sequence>MDVPVFHPYPMPGQDLGLENRVDWTVDPGRCVLLVLNMQGFFLRPYARGTSPLDALLTNCSALLATCRGLGVPVVHTVQPGTQAPGERGLLTDFWGKGLDDALEDAAIAREVAPDVSGTVLSTWRYSAFFGSGLERRLRELRRDQLVICGVYAHLGCVTTAVDAFSHNLEVFLAADAVADFSAQEHLAALSWAAGCCAAVRPTAQLTADLRGAAHRYGA</sequence>
<feature type="domain" description="Isochorismatase-like" evidence="2">
    <location>
        <begin position="32"/>
        <end position="205"/>
    </location>
</feature>
<accession>A0ABW8HGX1</accession>
<comment type="caution">
    <text evidence="3">The sequence shown here is derived from an EMBL/GenBank/DDBJ whole genome shotgun (WGS) entry which is preliminary data.</text>
</comment>
<proteinExistence type="predicted"/>
<dbReference type="InterPro" id="IPR050272">
    <property type="entry name" value="Isochorismatase-like_hydrls"/>
</dbReference>
<evidence type="ECO:0000313" key="3">
    <source>
        <dbReference type="EMBL" id="MFJ6039604.1"/>
    </source>
</evidence>
<reference evidence="3 4" key="1">
    <citation type="submission" date="2024-10" db="EMBL/GenBank/DDBJ databases">
        <title>The Natural Products Discovery Center: Release of the First 8490 Sequenced Strains for Exploring Actinobacteria Biosynthetic Diversity.</title>
        <authorList>
            <person name="Kalkreuter E."/>
            <person name="Kautsar S.A."/>
            <person name="Yang D."/>
            <person name="Bader C.D."/>
            <person name="Teijaro C.N."/>
            <person name="Fluegel L."/>
            <person name="Davis C.M."/>
            <person name="Simpson J.R."/>
            <person name="Lauterbach L."/>
            <person name="Steele A.D."/>
            <person name="Gui C."/>
            <person name="Meng S."/>
            <person name="Li G."/>
            <person name="Viehrig K."/>
            <person name="Ye F."/>
            <person name="Su P."/>
            <person name="Kiefer A.F."/>
            <person name="Nichols A."/>
            <person name="Cepeda A.J."/>
            <person name="Yan W."/>
            <person name="Fan B."/>
            <person name="Jiang Y."/>
            <person name="Adhikari A."/>
            <person name="Zheng C.-J."/>
            <person name="Schuster L."/>
            <person name="Cowan T.M."/>
            <person name="Smanski M.J."/>
            <person name="Chevrette M.G."/>
            <person name="De Carvalho L.P.S."/>
            <person name="Shen B."/>
        </authorList>
    </citation>
    <scope>NUCLEOTIDE SEQUENCE [LARGE SCALE GENOMIC DNA]</scope>
    <source>
        <strain evidence="3 4">NPDC093086</strain>
    </source>
</reference>
<dbReference type="InterPro" id="IPR036380">
    <property type="entry name" value="Isochorismatase-like_sf"/>
</dbReference>
<dbReference type="SUPFAM" id="SSF52499">
    <property type="entry name" value="Isochorismatase-like hydrolases"/>
    <property type="match status" value="1"/>
</dbReference>
<dbReference type="Gene3D" id="3.40.50.850">
    <property type="entry name" value="Isochorismatase-like"/>
    <property type="match status" value="1"/>
</dbReference>
<dbReference type="PRINTS" id="PR01398">
    <property type="entry name" value="ISCHRISMTASE"/>
</dbReference>
<organism evidence="3 4">
    <name type="scientific">Streptomyces ardesiacus</name>
    <dbReference type="NCBI Taxonomy" id="285564"/>
    <lineage>
        <taxon>Bacteria</taxon>
        <taxon>Bacillati</taxon>
        <taxon>Actinomycetota</taxon>
        <taxon>Actinomycetes</taxon>
        <taxon>Kitasatosporales</taxon>
        <taxon>Streptomycetaceae</taxon>
        <taxon>Streptomyces</taxon>
    </lineage>
</organism>
<evidence type="ECO:0000256" key="1">
    <source>
        <dbReference type="ARBA" id="ARBA00022801"/>
    </source>
</evidence>
<protein>
    <submittedName>
        <fullName evidence="3">Isochorismatase family protein</fullName>
    </submittedName>
</protein>
<dbReference type="RefSeq" id="WP_030398739.1">
    <property type="nucleotide sequence ID" value="NZ_JBEOTR010000009.1"/>
</dbReference>
<dbReference type="PANTHER" id="PTHR43540:SF3">
    <property type="entry name" value="ENTEROBACTIN SYNTHASE COMPONENT B"/>
    <property type="match status" value="1"/>
</dbReference>
<name>A0ABW8HGX1_9ACTN</name>
<dbReference type="EMBL" id="JBIVPC010000014">
    <property type="protein sequence ID" value="MFJ6039604.1"/>
    <property type="molecule type" value="Genomic_DNA"/>
</dbReference>
<dbReference type="Pfam" id="PF00857">
    <property type="entry name" value="Isochorismatase"/>
    <property type="match status" value="1"/>
</dbReference>
<dbReference type="PANTHER" id="PTHR43540">
    <property type="entry name" value="PEROXYUREIDOACRYLATE/UREIDOACRYLATE AMIDOHYDROLASE-RELATED"/>
    <property type="match status" value="1"/>
</dbReference>
<gene>
    <name evidence="3" type="ORF">ACIQFM_25495</name>
</gene>
<dbReference type="Proteomes" id="UP001617907">
    <property type="component" value="Unassembled WGS sequence"/>
</dbReference>